<keyword evidence="2" id="KW-1185">Reference proteome</keyword>
<accession>A0A1J1IPV1</accession>
<evidence type="ECO:0000313" key="1">
    <source>
        <dbReference type="EMBL" id="CRL00529.1"/>
    </source>
</evidence>
<dbReference type="AlphaFoldDB" id="A0A1J1IPV1"/>
<evidence type="ECO:0000313" key="2">
    <source>
        <dbReference type="Proteomes" id="UP000183832"/>
    </source>
</evidence>
<dbReference type="Proteomes" id="UP000183832">
    <property type="component" value="Unassembled WGS sequence"/>
</dbReference>
<name>A0A1J1IPV1_9DIPT</name>
<protein>
    <submittedName>
        <fullName evidence="1">CLUMA_CG013790, isoform A</fullName>
    </submittedName>
</protein>
<reference evidence="1 2" key="1">
    <citation type="submission" date="2015-04" db="EMBL/GenBank/DDBJ databases">
        <authorList>
            <person name="Syromyatnikov M.Y."/>
            <person name="Popov V.N."/>
        </authorList>
    </citation>
    <scope>NUCLEOTIDE SEQUENCE [LARGE SCALE GENOMIC DNA]</scope>
</reference>
<sequence length="127" mass="15089">MCKSKKRNNEGRALQKHVCRYLKVKTVNFKAVLKEIFYLKIEQPAYCYLTSHYVPLTCVMLQDALSRNCDCDKDSKNKKYQQLAMIHDDGRGKPSHDEEHLKLQNVVDEHIKSFMWKNWNIRSEIQI</sequence>
<proteinExistence type="predicted"/>
<dbReference type="EMBL" id="CVRI01000054">
    <property type="protein sequence ID" value="CRL00529.1"/>
    <property type="molecule type" value="Genomic_DNA"/>
</dbReference>
<organism evidence="1 2">
    <name type="scientific">Clunio marinus</name>
    <dbReference type="NCBI Taxonomy" id="568069"/>
    <lineage>
        <taxon>Eukaryota</taxon>
        <taxon>Metazoa</taxon>
        <taxon>Ecdysozoa</taxon>
        <taxon>Arthropoda</taxon>
        <taxon>Hexapoda</taxon>
        <taxon>Insecta</taxon>
        <taxon>Pterygota</taxon>
        <taxon>Neoptera</taxon>
        <taxon>Endopterygota</taxon>
        <taxon>Diptera</taxon>
        <taxon>Nematocera</taxon>
        <taxon>Chironomoidea</taxon>
        <taxon>Chironomidae</taxon>
        <taxon>Clunio</taxon>
    </lineage>
</organism>
<gene>
    <name evidence="1" type="ORF">CLUMA_CG013790</name>
</gene>